<protein>
    <submittedName>
        <fullName evidence="2">PaaI family thioesterase</fullName>
    </submittedName>
</protein>
<reference evidence="2" key="1">
    <citation type="submission" date="2021-06" db="EMBL/GenBank/DDBJ databases">
        <title>Bradyrhizobium sp. S2-20-1 Genome sequencing.</title>
        <authorList>
            <person name="Jin L."/>
        </authorList>
    </citation>
    <scope>NUCLEOTIDE SEQUENCE</scope>
    <source>
        <strain evidence="2">S2-20-1</strain>
    </source>
</reference>
<evidence type="ECO:0000313" key="2">
    <source>
        <dbReference type="EMBL" id="QWG10930.1"/>
    </source>
</evidence>
<name>A0A975N9Y6_9BRAD</name>
<proteinExistence type="predicted"/>
<dbReference type="InterPro" id="IPR029069">
    <property type="entry name" value="HotDog_dom_sf"/>
</dbReference>
<dbReference type="RefSeq" id="WP_215619855.1">
    <property type="nucleotide sequence ID" value="NZ_CP076134.1"/>
</dbReference>
<dbReference type="SUPFAM" id="SSF54637">
    <property type="entry name" value="Thioesterase/thiol ester dehydrase-isomerase"/>
    <property type="match status" value="1"/>
</dbReference>
<organism evidence="2 3">
    <name type="scientific">Bradyrhizobium sediminis</name>
    <dbReference type="NCBI Taxonomy" id="2840469"/>
    <lineage>
        <taxon>Bacteria</taxon>
        <taxon>Pseudomonadati</taxon>
        <taxon>Pseudomonadota</taxon>
        <taxon>Alphaproteobacteria</taxon>
        <taxon>Hyphomicrobiales</taxon>
        <taxon>Nitrobacteraceae</taxon>
        <taxon>Bradyrhizobium</taxon>
    </lineage>
</organism>
<dbReference type="Pfam" id="PF03061">
    <property type="entry name" value="4HBT"/>
    <property type="match status" value="1"/>
</dbReference>
<dbReference type="EMBL" id="CP076134">
    <property type="protein sequence ID" value="QWG10930.1"/>
    <property type="molecule type" value="Genomic_DNA"/>
</dbReference>
<dbReference type="GO" id="GO:0016790">
    <property type="term" value="F:thiolester hydrolase activity"/>
    <property type="evidence" value="ECO:0007669"/>
    <property type="project" value="UniProtKB-ARBA"/>
</dbReference>
<accession>A0A975N9Y6</accession>
<dbReference type="CDD" id="cd03443">
    <property type="entry name" value="PaaI_thioesterase"/>
    <property type="match status" value="1"/>
</dbReference>
<dbReference type="Gene3D" id="3.10.129.10">
    <property type="entry name" value="Hotdog Thioesterase"/>
    <property type="match status" value="1"/>
</dbReference>
<dbReference type="AlphaFoldDB" id="A0A975N9Y6"/>
<sequence>MTDSPPAGFKPFGVTDGFIGHNGPYYWRQDSAGQLEFGFQTDERHGNPNGVLHGGAVLSFLDTILGHAVVTGTQRPCATISLDSRFIGTAAPGEWVGGRTTVRKLTRSFAFVDAEAFAGDRLLVTATAIFRIFEGGPRK</sequence>
<evidence type="ECO:0000313" key="3">
    <source>
        <dbReference type="Proteomes" id="UP000680839"/>
    </source>
</evidence>
<dbReference type="Proteomes" id="UP000680839">
    <property type="component" value="Chromosome"/>
</dbReference>
<evidence type="ECO:0000259" key="1">
    <source>
        <dbReference type="Pfam" id="PF03061"/>
    </source>
</evidence>
<feature type="domain" description="Thioesterase" evidence="1">
    <location>
        <begin position="49"/>
        <end position="124"/>
    </location>
</feature>
<gene>
    <name evidence="2" type="ORF">KMZ29_14165</name>
</gene>
<dbReference type="InterPro" id="IPR006683">
    <property type="entry name" value="Thioestr_dom"/>
</dbReference>